<feature type="compositionally biased region" description="Basic and acidic residues" evidence="7">
    <location>
        <begin position="716"/>
        <end position="725"/>
    </location>
</feature>
<proteinExistence type="inferred from homology"/>
<dbReference type="Pfam" id="PF02714">
    <property type="entry name" value="RSN1_7TM"/>
    <property type="match status" value="1"/>
</dbReference>
<feature type="transmembrane region" description="Helical" evidence="8">
    <location>
        <begin position="165"/>
        <end position="191"/>
    </location>
</feature>
<evidence type="ECO:0000256" key="8">
    <source>
        <dbReference type="SAM" id="Phobius"/>
    </source>
</evidence>
<feature type="compositionally biased region" description="Basic and acidic residues" evidence="7">
    <location>
        <begin position="451"/>
        <end position="464"/>
    </location>
</feature>
<feature type="transmembrane region" description="Helical" evidence="8">
    <location>
        <begin position="1039"/>
        <end position="1059"/>
    </location>
</feature>
<feature type="compositionally biased region" description="Low complexity" evidence="7">
    <location>
        <begin position="684"/>
        <end position="695"/>
    </location>
</feature>
<keyword evidence="6 8" id="KW-0472">Membrane</keyword>
<evidence type="ECO:0000313" key="12">
    <source>
        <dbReference type="Proteomes" id="UP000294933"/>
    </source>
</evidence>
<name>A0A4Y7QMF3_9AGAM</name>
<dbReference type="PANTHER" id="PTHR13018:SF139">
    <property type="entry name" value="PHOSPHATE METABOLISM PROTEIN 7"/>
    <property type="match status" value="1"/>
</dbReference>
<gene>
    <name evidence="11" type="ORF">BD410DRAFT_759887</name>
</gene>
<feature type="transmembrane region" description="Helical" evidence="8">
    <location>
        <begin position="848"/>
        <end position="875"/>
    </location>
</feature>
<feature type="compositionally biased region" description="Polar residues" evidence="7">
    <location>
        <begin position="555"/>
        <end position="566"/>
    </location>
</feature>
<dbReference type="VEuPathDB" id="FungiDB:BD410DRAFT_759887"/>
<dbReference type="Proteomes" id="UP000294933">
    <property type="component" value="Unassembled WGS sequence"/>
</dbReference>
<feature type="domain" description="CSC1/OSCA1-like 7TM region" evidence="9">
    <location>
        <begin position="849"/>
        <end position="1117"/>
    </location>
</feature>
<feature type="compositionally biased region" description="Low complexity" evidence="7">
    <location>
        <begin position="21"/>
        <end position="97"/>
    </location>
</feature>
<evidence type="ECO:0008006" key="13">
    <source>
        <dbReference type="Google" id="ProtNLM"/>
    </source>
</evidence>
<evidence type="ECO:0000256" key="1">
    <source>
        <dbReference type="ARBA" id="ARBA00004141"/>
    </source>
</evidence>
<feature type="region of interest" description="Disordered" evidence="7">
    <location>
        <begin position="628"/>
        <end position="725"/>
    </location>
</feature>
<dbReference type="Pfam" id="PF13967">
    <property type="entry name" value="RSN1_TM"/>
    <property type="match status" value="1"/>
</dbReference>
<evidence type="ECO:0000313" key="11">
    <source>
        <dbReference type="EMBL" id="TDL28546.1"/>
    </source>
</evidence>
<organism evidence="11 12">
    <name type="scientific">Rickenella mellea</name>
    <dbReference type="NCBI Taxonomy" id="50990"/>
    <lineage>
        <taxon>Eukaryota</taxon>
        <taxon>Fungi</taxon>
        <taxon>Dikarya</taxon>
        <taxon>Basidiomycota</taxon>
        <taxon>Agaricomycotina</taxon>
        <taxon>Agaricomycetes</taxon>
        <taxon>Hymenochaetales</taxon>
        <taxon>Rickenellaceae</taxon>
        <taxon>Rickenella</taxon>
    </lineage>
</organism>
<feature type="region of interest" description="Disordered" evidence="7">
    <location>
        <begin position="130"/>
        <end position="150"/>
    </location>
</feature>
<evidence type="ECO:0000256" key="6">
    <source>
        <dbReference type="ARBA" id="ARBA00023136"/>
    </source>
</evidence>
<keyword evidence="3" id="KW-0813">Transport</keyword>
<dbReference type="InterPro" id="IPR045122">
    <property type="entry name" value="Csc1-like"/>
</dbReference>
<reference evidence="11 12" key="1">
    <citation type="submission" date="2018-06" db="EMBL/GenBank/DDBJ databases">
        <title>A transcriptomic atlas of mushroom development highlights an independent origin of complex multicellularity.</title>
        <authorList>
            <consortium name="DOE Joint Genome Institute"/>
            <person name="Krizsan K."/>
            <person name="Almasi E."/>
            <person name="Merenyi Z."/>
            <person name="Sahu N."/>
            <person name="Viragh M."/>
            <person name="Koszo T."/>
            <person name="Mondo S."/>
            <person name="Kiss B."/>
            <person name="Balint B."/>
            <person name="Kues U."/>
            <person name="Barry K."/>
            <person name="Hegedus J.C."/>
            <person name="Henrissat B."/>
            <person name="Johnson J."/>
            <person name="Lipzen A."/>
            <person name="Ohm R."/>
            <person name="Nagy I."/>
            <person name="Pangilinan J."/>
            <person name="Yan J."/>
            <person name="Xiong Y."/>
            <person name="Grigoriev I.V."/>
            <person name="Hibbett D.S."/>
            <person name="Nagy L.G."/>
        </authorList>
    </citation>
    <scope>NUCLEOTIDE SEQUENCE [LARGE SCALE GENOMIC DNA]</scope>
    <source>
        <strain evidence="11 12">SZMC22713</strain>
    </source>
</reference>
<dbReference type="OrthoDB" id="2591106at2759"/>
<feature type="region of interest" description="Disordered" evidence="7">
    <location>
        <begin position="516"/>
        <end position="566"/>
    </location>
</feature>
<accession>A0A4Y7QMF3</accession>
<dbReference type="GO" id="GO:0005886">
    <property type="term" value="C:plasma membrane"/>
    <property type="evidence" value="ECO:0007669"/>
    <property type="project" value="TreeGrafter"/>
</dbReference>
<feature type="transmembrane region" description="Helical" evidence="8">
    <location>
        <begin position="260"/>
        <end position="284"/>
    </location>
</feature>
<dbReference type="STRING" id="50990.A0A4Y7QMF3"/>
<protein>
    <recommendedName>
        <fullName evidence="13">CSC1/OSCA1-like 7TM region domain-containing protein</fullName>
    </recommendedName>
</protein>
<feature type="region of interest" description="Disordered" evidence="7">
    <location>
        <begin position="442"/>
        <end position="464"/>
    </location>
</feature>
<feature type="transmembrane region" description="Helical" evidence="8">
    <location>
        <begin position="895"/>
        <end position="923"/>
    </location>
</feature>
<feature type="region of interest" description="Disordered" evidence="7">
    <location>
        <begin position="1167"/>
        <end position="1194"/>
    </location>
</feature>
<evidence type="ECO:0000259" key="10">
    <source>
        <dbReference type="Pfam" id="PF13967"/>
    </source>
</evidence>
<feature type="transmembrane region" description="Helical" evidence="8">
    <location>
        <begin position="1065"/>
        <end position="1086"/>
    </location>
</feature>
<dbReference type="PANTHER" id="PTHR13018">
    <property type="entry name" value="PROBABLE MEMBRANE PROTEIN DUF221-RELATED"/>
    <property type="match status" value="1"/>
</dbReference>
<feature type="domain" description="CSC1/OSCA1-like N-terminal transmembrane" evidence="10">
    <location>
        <begin position="170"/>
        <end position="225"/>
    </location>
</feature>
<feature type="compositionally biased region" description="Polar residues" evidence="7">
    <location>
        <begin position="651"/>
        <end position="669"/>
    </location>
</feature>
<keyword evidence="4 8" id="KW-0812">Transmembrane</keyword>
<keyword evidence="12" id="KW-1185">Reference proteome</keyword>
<dbReference type="GO" id="GO:0005227">
    <property type="term" value="F:calcium-activated cation channel activity"/>
    <property type="evidence" value="ECO:0007669"/>
    <property type="project" value="InterPro"/>
</dbReference>
<keyword evidence="5 8" id="KW-1133">Transmembrane helix</keyword>
<feature type="transmembrane region" description="Helical" evidence="8">
    <location>
        <begin position="944"/>
        <end position="963"/>
    </location>
</feature>
<dbReference type="EMBL" id="ML170157">
    <property type="protein sequence ID" value="TDL28546.1"/>
    <property type="molecule type" value="Genomic_DNA"/>
</dbReference>
<feature type="transmembrane region" description="Helical" evidence="8">
    <location>
        <begin position="347"/>
        <end position="366"/>
    </location>
</feature>
<feature type="transmembrane region" description="Helical" evidence="8">
    <location>
        <begin position="1125"/>
        <end position="1146"/>
    </location>
</feature>
<evidence type="ECO:0000256" key="4">
    <source>
        <dbReference type="ARBA" id="ARBA00022692"/>
    </source>
</evidence>
<dbReference type="InterPro" id="IPR003864">
    <property type="entry name" value="CSC1/OSCA1-like_7TM"/>
</dbReference>
<sequence length="1329" mass="143713">MFNHVQVGNLIDKRWGHHNSDSSTFLSTSRSSIQSKSSSASNTGDTSSTVQPPSPTTSNGQQSPSSSPSSSLPLSVGELPSGSGSNSPTNSAGAPTSVGSPIVSTGVTSVPVTTFTSGSSTFTSFSATTYTTTSPAPSSSGTSLPQSGSLNAGSQPICIGNGLDIAGVGILSSLIIPSAIGLLLWLIFAVLRPRFRQVYAVREWFSPQDQRPRPLRDTLWAFLFPHVPMVPSVPTGTSQDDEKGLDPNEFPSDGQISQRVLWVSFLLALGWAVLGLLGALPLYLVNTPCLAQSTPAGQFGGIYSTLQDLSLLRLLPLLANGTVSTSSGKLQQRAVVDGDDVTRNVKIRLIILTVLVLALALLPALYKILREFTRLANYYRRWVEVRCGGIEMGWLSAKDAPGFVGWGEKRLKDYIVKMGLSASLGNGVSNSRNLAGIGSGIGAAGRNRRTRKEESESPLKEEEKGKLEVDVQSVFSIADTHLLALLIDERDRILNNLEIAESRYIYSFRLASPEPSVTEFPVPPEEANDLKRQISRPRVLGAGARRGRRGRQDTGDSNNAPTSYVAPSQYYKLRHVQGISGGRLSDDEDTPTFGDTVRSRVVGTRFQEVNRDSLAYGRLPLGSRLAVNKGGELSSLPSSPDPRMYGPNHGTEPSSADPDTSRVASTSSPWGRFSQDPSTPLRGPSSSAYYDSPSPGRQESAAAVEDEDIGAVPRVRHADPAPPEHRETFAMRTNGHGEPETTQLPPHLRLQPQQPFVRPISGLDHDDLGDVYSDIREWRSRLKAINADIMDAQNDCYNDIADGVRIKGWLITGRGVRFLPGIQMIEGRSKEDVRWDELQHEGGQMAKISFWIVVAVTAVILGAALAAVAGLFVATAPDVAHFLPFLRPLLTTGKVASGLATVLAPAVAASLFIAFALLVVHYASRFDGSVSWSKSQMTAYKATFVILTVMASVWLVAVGAVIFSLDAFDKGTNRPQSVADGSIYISALMLSIVLTVAVISPALLLLQPIRLWRVVRSERQAVTPRQRFRAVYPRTYDPSYATGCCVLGLVFASTFALIFPLIGPAVAILLFLTLVANRFLVGYVYGRTNAQIGGKSQLWLLKRFGTIICFQPILLGLIFLSRRLWIEGGILIGIAITVIILVEIYAHRKTKVPGIKSLSPITRNSLESFGKSARPGKRRSVDEEGTSLVTSQRSRTRGSIASVLEMMSVTLAVMPSPQQNRGPVPLETEALDDLTTTERAARTHPDAPPHLPPLAFTDHAEEMASILYAPELIAPPPTIWLPNDAAGIARSEAYDLQRYHSLRTTLDVRSTADVLTRRSSSSRSRRHAI</sequence>
<evidence type="ECO:0000256" key="2">
    <source>
        <dbReference type="ARBA" id="ARBA00007779"/>
    </source>
</evidence>
<comment type="subcellular location">
    <subcellularLocation>
        <location evidence="1">Membrane</location>
        <topology evidence="1">Multi-pass membrane protein</topology>
    </subcellularLocation>
</comment>
<comment type="similarity">
    <text evidence="2">Belongs to the CSC1 (TC 1.A.17) family.</text>
</comment>
<evidence type="ECO:0000256" key="5">
    <source>
        <dbReference type="ARBA" id="ARBA00022989"/>
    </source>
</evidence>
<evidence type="ECO:0000256" key="7">
    <source>
        <dbReference type="SAM" id="MobiDB-lite"/>
    </source>
</evidence>
<feature type="transmembrane region" description="Helical" evidence="8">
    <location>
        <begin position="983"/>
        <end position="1006"/>
    </location>
</feature>
<evidence type="ECO:0000259" key="9">
    <source>
        <dbReference type="Pfam" id="PF02714"/>
    </source>
</evidence>
<dbReference type="InterPro" id="IPR032880">
    <property type="entry name" value="CSC1/OSCA1-like_N"/>
</dbReference>
<evidence type="ECO:0000256" key="3">
    <source>
        <dbReference type="ARBA" id="ARBA00022448"/>
    </source>
</evidence>
<feature type="region of interest" description="Disordered" evidence="7">
    <location>
        <begin position="14"/>
        <end position="97"/>
    </location>
</feature>
<feature type="transmembrane region" description="Helical" evidence="8">
    <location>
        <begin position="1098"/>
        <end position="1119"/>
    </location>
</feature>